<dbReference type="InterPro" id="IPR055290">
    <property type="entry name" value="At3g26010-like"/>
</dbReference>
<keyword evidence="4" id="KW-1185">Reference proteome</keyword>
<reference evidence="3" key="1">
    <citation type="submission" date="2023-03" db="EMBL/GenBank/DDBJ databases">
        <authorList>
            <person name="Julca I."/>
        </authorList>
    </citation>
    <scope>NUCLEOTIDE SEQUENCE</scope>
</reference>
<name>A0AAV1D9D9_OLDCO</name>
<evidence type="ECO:0000259" key="2">
    <source>
        <dbReference type="SMART" id="SM00256"/>
    </source>
</evidence>
<dbReference type="SMART" id="SM00256">
    <property type="entry name" value="FBOX"/>
    <property type="match status" value="1"/>
</dbReference>
<organism evidence="3 4">
    <name type="scientific">Oldenlandia corymbosa var. corymbosa</name>
    <dbReference type="NCBI Taxonomy" id="529605"/>
    <lineage>
        <taxon>Eukaryota</taxon>
        <taxon>Viridiplantae</taxon>
        <taxon>Streptophyta</taxon>
        <taxon>Embryophyta</taxon>
        <taxon>Tracheophyta</taxon>
        <taxon>Spermatophyta</taxon>
        <taxon>Magnoliopsida</taxon>
        <taxon>eudicotyledons</taxon>
        <taxon>Gunneridae</taxon>
        <taxon>Pentapetalae</taxon>
        <taxon>asterids</taxon>
        <taxon>lamiids</taxon>
        <taxon>Gentianales</taxon>
        <taxon>Rubiaceae</taxon>
        <taxon>Rubioideae</taxon>
        <taxon>Spermacoceae</taxon>
        <taxon>Hedyotis-Oldenlandia complex</taxon>
        <taxon>Oldenlandia</taxon>
    </lineage>
</organism>
<feature type="compositionally biased region" description="Polar residues" evidence="1">
    <location>
        <begin position="1"/>
        <end position="11"/>
    </location>
</feature>
<dbReference type="Pfam" id="PF24750">
    <property type="entry name" value="b-prop_At3g26010-like"/>
    <property type="match status" value="1"/>
</dbReference>
<dbReference type="CDD" id="cd22157">
    <property type="entry name" value="F-box_AtFBW1-like"/>
    <property type="match status" value="1"/>
</dbReference>
<dbReference type="SUPFAM" id="SSF81383">
    <property type="entry name" value="F-box domain"/>
    <property type="match status" value="1"/>
</dbReference>
<dbReference type="PANTHER" id="PTHR35546">
    <property type="entry name" value="F-BOX PROTEIN INTERACTION DOMAIN PROTEIN-RELATED"/>
    <property type="match status" value="1"/>
</dbReference>
<dbReference type="PANTHER" id="PTHR35546:SF70">
    <property type="entry name" value="F-BOX PROTEIN INTERACTION DOMAIN PROTEIN"/>
    <property type="match status" value="1"/>
</dbReference>
<dbReference type="Pfam" id="PF00646">
    <property type="entry name" value="F-box"/>
    <property type="match status" value="1"/>
</dbReference>
<dbReference type="Proteomes" id="UP001161247">
    <property type="component" value="Chromosome 4"/>
</dbReference>
<gene>
    <name evidence="3" type="ORF">OLC1_LOCUS12477</name>
</gene>
<sequence length="549" mass="62323">MDQTKPPTINHNRIGREVGGGEFTDPSAVDHHHIGGGGGGADSTVTPSYEFQPIPPVGSSANITRADSVDTKNINAGGIKGKSLVLKICTASPGSMIERLKRCSIGKEGQRKLRKLVGHIKIREGFFPDWLLSEILSWLPIKLVIRCKCVSKHWHSFISNPSFPRFYMSRSCFPLSSPAPRGCPAWALVPCYMRVEGSNFLTYPHYERLEDVHSGKVSLPGCYVLPLPMSQEANARKDRMFYLVKAVSNGFVLYGLSHPAHPMSEVEHYICNPITKQWFALPPAPKYLSKEVSVGFIAQVEEECILTSYKVVLLHCPPRGRIHLELEVFSSETGEWIEYSLKSDHPVRVFGLKRAVYLNNNLHWENGRRGIIAYDPYNTPEKFRIISVPDGFKSPKSKGKVSLCDVQQGRLVLCEMEGVYEWEGFSDLKVWVLEDYSMNRWYLKHRINKENVIVDDKLLLVEEMFQVLPAAFHPYDADVIYLALNDYDIVSYNMRTRRMEAFSVQLKPEKRKGGNEMHIWPPCFLIELKLWPVCIPRSLLSSLCTYKGS</sequence>
<dbReference type="InterPro" id="IPR036047">
    <property type="entry name" value="F-box-like_dom_sf"/>
</dbReference>
<dbReference type="Gene3D" id="1.20.1280.50">
    <property type="match status" value="1"/>
</dbReference>
<accession>A0AAV1D9D9</accession>
<dbReference type="InterPro" id="IPR017451">
    <property type="entry name" value="F-box-assoc_interact_dom"/>
</dbReference>
<dbReference type="InterPro" id="IPR001810">
    <property type="entry name" value="F-box_dom"/>
</dbReference>
<feature type="region of interest" description="Disordered" evidence="1">
    <location>
        <begin position="1"/>
        <end position="50"/>
    </location>
</feature>
<dbReference type="NCBIfam" id="TIGR01640">
    <property type="entry name" value="F_box_assoc_1"/>
    <property type="match status" value="1"/>
</dbReference>
<evidence type="ECO:0000256" key="1">
    <source>
        <dbReference type="SAM" id="MobiDB-lite"/>
    </source>
</evidence>
<dbReference type="InterPro" id="IPR056592">
    <property type="entry name" value="Beta-prop_At3g26010-like"/>
</dbReference>
<evidence type="ECO:0000313" key="3">
    <source>
        <dbReference type="EMBL" id="CAI9103272.1"/>
    </source>
</evidence>
<dbReference type="EMBL" id="OX459121">
    <property type="protein sequence ID" value="CAI9103272.1"/>
    <property type="molecule type" value="Genomic_DNA"/>
</dbReference>
<proteinExistence type="predicted"/>
<protein>
    <submittedName>
        <fullName evidence="3">OLC1v1001726C1</fullName>
    </submittedName>
</protein>
<dbReference type="AlphaFoldDB" id="A0AAV1D9D9"/>
<feature type="domain" description="F-box" evidence="2">
    <location>
        <begin position="127"/>
        <end position="167"/>
    </location>
</feature>
<evidence type="ECO:0000313" key="4">
    <source>
        <dbReference type="Proteomes" id="UP001161247"/>
    </source>
</evidence>